<organism evidence="1 2">
    <name type="scientific">Sphaerosporella brunnea</name>
    <dbReference type="NCBI Taxonomy" id="1250544"/>
    <lineage>
        <taxon>Eukaryota</taxon>
        <taxon>Fungi</taxon>
        <taxon>Dikarya</taxon>
        <taxon>Ascomycota</taxon>
        <taxon>Pezizomycotina</taxon>
        <taxon>Pezizomycetes</taxon>
        <taxon>Pezizales</taxon>
        <taxon>Pyronemataceae</taxon>
        <taxon>Sphaerosporella</taxon>
    </lineage>
</organism>
<dbReference type="EMBL" id="VXIS01000009">
    <property type="protein sequence ID" value="KAA8914071.1"/>
    <property type="molecule type" value="Genomic_DNA"/>
</dbReference>
<accession>A0A5J5FAH3</accession>
<name>A0A5J5FAH3_9PEZI</name>
<dbReference type="Proteomes" id="UP000326924">
    <property type="component" value="Unassembled WGS sequence"/>
</dbReference>
<protein>
    <submittedName>
        <fullName evidence="1">Uncharacterized protein</fullName>
    </submittedName>
</protein>
<evidence type="ECO:0000313" key="2">
    <source>
        <dbReference type="Proteomes" id="UP000326924"/>
    </source>
</evidence>
<dbReference type="AlphaFoldDB" id="A0A5J5FAH3"/>
<sequence length="222" mass="24639">MPKKRCEVCAQVGNDSNNARNMRLVHHIYHCSKHRKYVMALEYANDFAEPAEDKLAGNEAGVVEYGNDFAEPAEDELVGNEAEAVEHDNDFAQPAEDELVSNGAEVVEYDDDSAESAEDELVGNEAEVVEDIANMLAELDLTGNEAEVGDGFAAEAKLVGKKAEELCRFRPKGYDSLPAIGTYASNPNEPRPRLILRPEPVNPEHPHMPVRQQREECWKLAF</sequence>
<gene>
    <name evidence="1" type="ORF">FN846DRAFT_886200</name>
</gene>
<proteinExistence type="predicted"/>
<comment type="caution">
    <text evidence="1">The sequence shown here is derived from an EMBL/GenBank/DDBJ whole genome shotgun (WGS) entry which is preliminary data.</text>
</comment>
<dbReference type="InParanoid" id="A0A5J5FAH3"/>
<keyword evidence="2" id="KW-1185">Reference proteome</keyword>
<evidence type="ECO:0000313" key="1">
    <source>
        <dbReference type="EMBL" id="KAA8914071.1"/>
    </source>
</evidence>
<reference evidence="1 2" key="1">
    <citation type="submission" date="2019-09" db="EMBL/GenBank/DDBJ databases">
        <title>Draft genome of the ectomycorrhizal ascomycete Sphaerosporella brunnea.</title>
        <authorList>
            <consortium name="DOE Joint Genome Institute"/>
            <person name="Benucci G.M."/>
            <person name="Marozzi G."/>
            <person name="Antonielli L."/>
            <person name="Sanchez S."/>
            <person name="Marco P."/>
            <person name="Wang X."/>
            <person name="Falini L.B."/>
            <person name="Barry K."/>
            <person name="Haridas S."/>
            <person name="Lipzen A."/>
            <person name="Labutti K."/>
            <person name="Grigoriev I.V."/>
            <person name="Murat C."/>
            <person name="Martin F."/>
            <person name="Albertini E."/>
            <person name="Donnini D."/>
            <person name="Bonito G."/>
        </authorList>
    </citation>
    <scope>NUCLEOTIDE SEQUENCE [LARGE SCALE GENOMIC DNA]</scope>
    <source>
        <strain evidence="1 2">Sb_GMNB300</strain>
    </source>
</reference>